<proteinExistence type="predicted"/>
<keyword evidence="1" id="KW-0472">Membrane</keyword>
<dbReference type="RefSeq" id="WP_227563568.1">
    <property type="nucleotide sequence ID" value="NZ_CP101989.1"/>
</dbReference>
<keyword evidence="3" id="KW-1185">Reference proteome</keyword>
<dbReference type="Proteomes" id="UP001317322">
    <property type="component" value="Chromosome"/>
</dbReference>
<dbReference type="EMBL" id="CP101989">
    <property type="protein sequence ID" value="UUI65075.1"/>
    <property type="molecule type" value="Genomic_DNA"/>
</dbReference>
<organism evidence="2 3">
    <name type="scientific">Cellulomonas wangsupingiae</name>
    <dbReference type="NCBI Taxonomy" id="2968085"/>
    <lineage>
        <taxon>Bacteria</taxon>
        <taxon>Bacillati</taxon>
        <taxon>Actinomycetota</taxon>
        <taxon>Actinomycetes</taxon>
        <taxon>Micrococcales</taxon>
        <taxon>Cellulomonadaceae</taxon>
        <taxon>Cellulomonas</taxon>
    </lineage>
</organism>
<feature type="transmembrane region" description="Helical" evidence="1">
    <location>
        <begin position="20"/>
        <end position="37"/>
    </location>
</feature>
<evidence type="ECO:0000313" key="3">
    <source>
        <dbReference type="Proteomes" id="UP001317322"/>
    </source>
</evidence>
<gene>
    <name evidence="2" type="ORF">NP075_18500</name>
</gene>
<feature type="transmembrane region" description="Helical" evidence="1">
    <location>
        <begin position="95"/>
        <end position="113"/>
    </location>
</feature>
<feature type="transmembrane region" description="Helical" evidence="1">
    <location>
        <begin position="43"/>
        <end position="61"/>
    </location>
</feature>
<name>A0ABY5K413_9CELL</name>
<accession>A0ABY5K413</accession>
<protein>
    <submittedName>
        <fullName evidence="2">Uncharacterized protein</fullName>
    </submittedName>
</protein>
<reference evidence="2 3" key="1">
    <citation type="submission" date="2022-07" db="EMBL/GenBank/DDBJ databases">
        <title>Novel species in genus cellulomonas.</title>
        <authorList>
            <person name="Ye L."/>
        </authorList>
    </citation>
    <scope>NUCLEOTIDE SEQUENCE [LARGE SCALE GENOMIC DNA]</scope>
    <source>
        <strain evidence="3">zg-Y908</strain>
    </source>
</reference>
<sequence>MVTTDNPVREQGAVRWRRGVLLLGLVQVAVLVPVVLAPRAVPSLLAVLPVLGLTLVVAGARERAPGRWWFALAPAAALVVTTVVLGASVLAASPWWLVGALAAGVPAVVVAVTSRTP</sequence>
<evidence type="ECO:0000313" key="2">
    <source>
        <dbReference type="EMBL" id="UUI65075.1"/>
    </source>
</evidence>
<keyword evidence="1" id="KW-0812">Transmembrane</keyword>
<evidence type="ECO:0000256" key="1">
    <source>
        <dbReference type="SAM" id="Phobius"/>
    </source>
</evidence>
<feature type="transmembrane region" description="Helical" evidence="1">
    <location>
        <begin position="68"/>
        <end position="89"/>
    </location>
</feature>
<keyword evidence="1" id="KW-1133">Transmembrane helix</keyword>